<keyword evidence="1" id="KW-1133">Transmembrane helix</keyword>
<comment type="caution">
    <text evidence="2">The sequence shown here is derived from an EMBL/GenBank/DDBJ whole genome shotgun (WGS) entry which is preliminary data.</text>
</comment>
<organism evidence="2 3">
    <name type="scientific">Pseudobutyrivibrio ruminis</name>
    <dbReference type="NCBI Taxonomy" id="46206"/>
    <lineage>
        <taxon>Bacteria</taxon>
        <taxon>Bacillati</taxon>
        <taxon>Bacillota</taxon>
        <taxon>Clostridia</taxon>
        <taxon>Lachnospirales</taxon>
        <taxon>Lachnospiraceae</taxon>
        <taxon>Pseudobutyrivibrio</taxon>
    </lineage>
</organism>
<sequence length="348" mass="40181">MMDSLEHLITRSIKTYYKSKLFAPIIFLVFLAVIGIIFPVRHMLFPTMYEEEQISLYEMYNSKENFARFNLNNLYFTGYTSKWLDRTRGYFYYTMINSECVVVLLDPDTCEQGAPTIDSLSIKGEIVYDSVATRTLLTNLASDLNWNENGILSTVSSYSISEPDATGAAARLFEFFYVILGLYSIFQIIVYCIYIAFPVISSPVQKTRAYGKPSEILAEAEEELATLPQLATEDMFITEHYFIETSSYGVAIVPIDAIIWIYKYSTMHKFLWHHFSITYTLYITAGKRHYIKCPKNIKSDIDGIMDYLSEANHDILVGFSEENRLKVEEIQNDFEIVRKITGFLSKRV</sequence>
<protein>
    <submittedName>
        <fullName evidence="2">Uncharacterized protein</fullName>
    </submittedName>
</protein>
<dbReference type="Proteomes" id="UP000766246">
    <property type="component" value="Unassembled WGS sequence"/>
</dbReference>
<dbReference type="EMBL" id="SVER01000002">
    <property type="protein sequence ID" value="MBE5918344.1"/>
    <property type="molecule type" value="Genomic_DNA"/>
</dbReference>
<name>A0A927YL23_9FIRM</name>
<evidence type="ECO:0000256" key="1">
    <source>
        <dbReference type="SAM" id="Phobius"/>
    </source>
</evidence>
<dbReference type="AlphaFoldDB" id="A0A927YL23"/>
<dbReference type="InterPro" id="IPR046555">
    <property type="entry name" value="DUF6709"/>
</dbReference>
<feature type="transmembrane region" description="Helical" evidence="1">
    <location>
        <begin position="175"/>
        <end position="200"/>
    </location>
</feature>
<keyword evidence="1" id="KW-0812">Transmembrane</keyword>
<evidence type="ECO:0000313" key="3">
    <source>
        <dbReference type="Proteomes" id="UP000766246"/>
    </source>
</evidence>
<reference evidence="2" key="1">
    <citation type="submission" date="2019-04" db="EMBL/GenBank/DDBJ databases">
        <title>Evolution of Biomass-Degrading Anaerobic Consortia Revealed by Metagenomics.</title>
        <authorList>
            <person name="Peng X."/>
        </authorList>
    </citation>
    <scope>NUCLEOTIDE SEQUENCE</scope>
    <source>
        <strain evidence="2">SIG311</strain>
    </source>
</reference>
<feature type="transmembrane region" description="Helical" evidence="1">
    <location>
        <begin position="21"/>
        <end position="40"/>
    </location>
</feature>
<proteinExistence type="predicted"/>
<gene>
    <name evidence="2" type="ORF">E7272_00735</name>
</gene>
<keyword evidence="1" id="KW-0472">Membrane</keyword>
<dbReference type="Pfam" id="PF20456">
    <property type="entry name" value="DUF6709"/>
    <property type="match status" value="1"/>
</dbReference>
<evidence type="ECO:0000313" key="2">
    <source>
        <dbReference type="EMBL" id="MBE5918344.1"/>
    </source>
</evidence>
<accession>A0A927YL23</accession>